<evidence type="ECO:0000256" key="3">
    <source>
        <dbReference type="ARBA" id="ARBA00023274"/>
    </source>
</evidence>
<accession>A0A2H0VF84</accession>
<evidence type="ECO:0000259" key="6">
    <source>
        <dbReference type="Pfam" id="PF00281"/>
    </source>
</evidence>
<comment type="similarity">
    <text evidence="1 5">Belongs to the universal ribosomal protein uL5 family.</text>
</comment>
<sequence length="161" mass="18066">MRSKKLEKIIVATGLGRLSQDSQFEASILPEITKALSQITGQKPSNCPAKKSIAGFKIRAGNLVGLKVTLRGKRMNDFLFRMINIVLPRVRDFRGIDPKQIDEGGNLTIGFRDHNVFPEISPEDSKHNFGLQVTLVSGLKDKREAYEFFKKIGVPLKEQNK</sequence>
<evidence type="ECO:0000256" key="1">
    <source>
        <dbReference type="ARBA" id="ARBA00008553"/>
    </source>
</evidence>
<evidence type="ECO:0000256" key="2">
    <source>
        <dbReference type="ARBA" id="ARBA00022980"/>
    </source>
</evidence>
<dbReference type="EMBL" id="PFAH01000009">
    <property type="protein sequence ID" value="PIR97784.1"/>
    <property type="molecule type" value="Genomic_DNA"/>
</dbReference>
<evidence type="ECO:0000256" key="5">
    <source>
        <dbReference type="RuleBase" id="RU003930"/>
    </source>
</evidence>
<dbReference type="InterPro" id="IPR031309">
    <property type="entry name" value="Ribosomal_uL5_C"/>
</dbReference>
<dbReference type="InterPro" id="IPR022803">
    <property type="entry name" value="Ribosomal_uL5_dom_sf"/>
</dbReference>
<evidence type="ECO:0000313" key="9">
    <source>
        <dbReference type="Proteomes" id="UP000231466"/>
    </source>
</evidence>
<dbReference type="InterPro" id="IPR031310">
    <property type="entry name" value="Ribosomal_uL5_N"/>
</dbReference>
<evidence type="ECO:0000256" key="4">
    <source>
        <dbReference type="ARBA" id="ARBA00035461"/>
    </source>
</evidence>
<comment type="caution">
    <text evidence="8">The sequence shown here is derived from an EMBL/GenBank/DDBJ whole genome shotgun (WGS) entry which is preliminary data.</text>
</comment>
<dbReference type="GO" id="GO:0003735">
    <property type="term" value="F:structural constituent of ribosome"/>
    <property type="evidence" value="ECO:0007669"/>
    <property type="project" value="InterPro"/>
</dbReference>
<keyword evidence="2 5" id="KW-0689">Ribosomal protein</keyword>
<name>A0A2H0VF84_9BACT</name>
<protein>
    <recommendedName>
        <fullName evidence="4">50S ribosomal protein L5</fullName>
    </recommendedName>
</protein>
<dbReference type="Pfam" id="PF00673">
    <property type="entry name" value="Ribosomal_L5_C"/>
    <property type="match status" value="1"/>
</dbReference>
<dbReference type="SUPFAM" id="SSF55282">
    <property type="entry name" value="RL5-like"/>
    <property type="match status" value="1"/>
</dbReference>
<gene>
    <name evidence="8" type="primary">rplE</name>
    <name evidence="8" type="ORF">COT89_02640</name>
</gene>
<evidence type="ECO:0000259" key="7">
    <source>
        <dbReference type="Pfam" id="PF00673"/>
    </source>
</evidence>
<organism evidence="8 9">
    <name type="scientific">Candidatus Colwellbacteria bacterium CG10_big_fil_rev_8_21_14_0_10_42_22</name>
    <dbReference type="NCBI Taxonomy" id="1974540"/>
    <lineage>
        <taxon>Bacteria</taxon>
        <taxon>Candidatus Colwelliibacteriota</taxon>
    </lineage>
</organism>
<dbReference type="Proteomes" id="UP000231466">
    <property type="component" value="Unassembled WGS sequence"/>
</dbReference>
<keyword evidence="3 5" id="KW-0687">Ribonucleoprotein</keyword>
<dbReference type="PANTHER" id="PTHR11994">
    <property type="entry name" value="60S RIBOSOMAL PROTEIN L11-RELATED"/>
    <property type="match status" value="1"/>
</dbReference>
<dbReference type="AlphaFoldDB" id="A0A2H0VF84"/>
<dbReference type="Gene3D" id="3.30.1440.10">
    <property type="match status" value="1"/>
</dbReference>
<feature type="domain" description="Large ribosomal subunit protein uL5 N-terminal" evidence="6">
    <location>
        <begin position="1"/>
        <end position="59"/>
    </location>
</feature>
<dbReference type="Pfam" id="PF00281">
    <property type="entry name" value="Ribosomal_L5"/>
    <property type="match status" value="1"/>
</dbReference>
<dbReference type="PIRSF" id="PIRSF002161">
    <property type="entry name" value="Ribosomal_L5"/>
    <property type="match status" value="1"/>
</dbReference>
<dbReference type="GO" id="GO:0006412">
    <property type="term" value="P:translation"/>
    <property type="evidence" value="ECO:0007669"/>
    <property type="project" value="InterPro"/>
</dbReference>
<evidence type="ECO:0000313" key="8">
    <source>
        <dbReference type="EMBL" id="PIR97784.1"/>
    </source>
</evidence>
<dbReference type="InterPro" id="IPR002132">
    <property type="entry name" value="Ribosomal_uL5"/>
</dbReference>
<feature type="domain" description="Large ribosomal subunit protein uL5 C-terminal" evidence="7">
    <location>
        <begin position="64"/>
        <end position="155"/>
    </location>
</feature>
<reference evidence="9" key="1">
    <citation type="submission" date="2017-09" db="EMBL/GenBank/DDBJ databases">
        <title>Depth-based differentiation of microbial function through sediment-hosted aquifers and enrichment of novel symbionts in the deep terrestrial subsurface.</title>
        <authorList>
            <person name="Probst A.J."/>
            <person name="Ladd B."/>
            <person name="Jarett J.K."/>
            <person name="Geller-Mcgrath D.E."/>
            <person name="Sieber C.M.K."/>
            <person name="Emerson J.B."/>
            <person name="Anantharaman K."/>
            <person name="Thomas B.C."/>
            <person name="Malmstrom R."/>
            <person name="Stieglmeier M."/>
            <person name="Klingl A."/>
            <person name="Woyke T."/>
            <person name="Ryan C.M."/>
            <person name="Banfield J.F."/>
        </authorList>
    </citation>
    <scope>NUCLEOTIDE SEQUENCE [LARGE SCALE GENOMIC DNA]</scope>
</reference>
<dbReference type="GO" id="GO:0005840">
    <property type="term" value="C:ribosome"/>
    <property type="evidence" value="ECO:0007669"/>
    <property type="project" value="UniProtKB-KW"/>
</dbReference>
<proteinExistence type="inferred from homology"/>
<dbReference type="GO" id="GO:1990904">
    <property type="term" value="C:ribonucleoprotein complex"/>
    <property type="evidence" value="ECO:0007669"/>
    <property type="project" value="UniProtKB-KW"/>
</dbReference>